<evidence type="ECO:0000313" key="1">
    <source>
        <dbReference type="EMBL" id="CZS96223.1"/>
    </source>
</evidence>
<dbReference type="AlphaFoldDB" id="A0A1E1KDU4"/>
<dbReference type="EMBL" id="FJUX01000026">
    <property type="protein sequence ID" value="CZS96223.1"/>
    <property type="molecule type" value="Genomic_DNA"/>
</dbReference>
<proteinExistence type="predicted"/>
<name>A0A1E1KDU4_9HELO</name>
<dbReference type="Proteomes" id="UP000178912">
    <property type="component" value="Unassembled WGS sequence"/>
</dbReference>
<organism evidence="1 2">
    <name type="scientific">Rhynchosporium agropyri</name>
    <dbReference type="NCBI Taxonomy" id="914238"/>
    <lineage>
        <taxon>Eukaryota</taxon>
        <taxon>Fungi</taxon>
        <taxon>Dikarya</taxon>
        <taxon>Ascomycota</taxon>
        <taxon>Pezizomycotina</taxon>
        <taxon>Leotiomycetes</taxon>
        <taxon>Helotiales</taxon>
        <taxon>Ploettnerulaceae</taxon>
        <taxon>Rhynchosporium</taxon>
    </lineage>
</organism>
<keyword evidence="2" id="KW-1185">Reference proteome</keyword>
<sequence length="213" mass="24598">MEKPPLYCSTSSTFKHRLTPKRLQLSVLIQVATLCEKYLCVELVQPWLAIWTHKLELRSNYPMAEQVFQLLNKYNWFWREPYPSGIAENIIRILEESVETLLDIPYALVSKFEKTNNNLCQSGEVKEEDNACDAASWGILNRGMQFAGLWPIKPADEVYLSIEQVASAVDIALRRPPQLRPIQLHRRNYCIFGEGRELGFGFSTRDTWQCSGI</sequence>
<accession>A0A1E1KDU4</accession>
<evidence type="ECO:0000313" key="2">
    <source>
        <dbReference type="Proteomes" id="UP000178912"/>
    </source>
</evidence>
<gene>
    <name evidence="1" type="ORF">RAG0_05620</name>
</gene>
<protein>
    <submittedName>
        <fullName evidence="1">Uncharacterized protein</fullName>
    </submittedName>
</protein>
<reference evidence="2" key="1">
    <citation type="submission" date="2016-03" db="EMBL/GenBank/DDBJ databases">
        <authorList>
            <person name="Guldener U."/>
        </authorList>
    </citation>
    <scope>NUCLEOTIDE SEQUENCE [LARGE SCALE GENOMIC DNA]</scope>
    <source>
        <strain evidence="2">04CH-RAC-A.6.1</strain>
    </source>
</reference>
<dbReference type="OrthoDB" id="5275938at2759"/>